<dbReference type="InterPro" id="IPR048300">
    <property type="entry name" value="TACO1_YebC-like_2nd/3rd_dom"/>
</dbReference>
<evidence type="ECO:0000313" key="10">
    <source>
        <dbReference type="EMBL" id="OQX90063.1"/>
    </source>
</evidence>
<accession>A0A1W9RZU5</accession>
<dbReference type="SUPFAM" id="SSF75625">
    <property type="entry name" value="YebC-like"/>
    <property type="match status" value="1"/>
</dbReference>
<dbReference type="GO" id="GO:0005829">
    <property type="term" value="C:cytosol"/>
    <property type="evidence" value="ECO:0007669"/>
    <property type="project" value="TreeGrafter"/>
</dbReference>
<dbReference type="EMBL" id="NATQ01000108">
    <property type="protein sequence ID" value="OQX90063.1"/>
    <property type="molecule type" value="Genomic_DNA"/>
</dbReference>
<feature type="domain" description="TACO1/YebC-like second and third" evidence="8">
    <location>
        <begin position="82"/>
        <end position="237"/>
    </location>
</feature>
<evidence type="ECO:0000256" key="4">
    <source>
        <dbReference type="ARBA" id="ARBA00023125"/>
    </source>
</evidence>
<dbReference type="InterPro" id="IPR029072">
    <property type="entry name" value="YebC-like"/>
</dbReference>
<evidence type="ECO:0000259" key="9">
    <source>
        <dbReference type="Pfam" id="PF20772"/>
    </source>
</evidence>
<dbReference type="PANTHER" id="PTHR12532">
    <property type="entry name" value="TRANSLATIONAL ACTIVATOR OF CYTOCHROME C OXIDASE 1"/>
    <property type="match status" value="1"/>
</dbReference>
<dbReference type="Gene3D" id="3.30.70.980">
    <property type="match status" value="2"/>
</dbReference>
<dbReference type="AlphaFoldDB" id="A0A1W9RZU5"/>
<dbReference type="Pfam" id="PF01709">
    <property type="entry name" value="Transcrip_reg"/>
    <property type="match status" value="1"/>
</dbReference>
<dbReference type="InterPro" id="IPR026564">
    <property type="entry name" value="Transcrip_reg_TACO1-like_dom3"/>
</dbReference>
<evidence type="ECO:0000256" key="2">
    <source>
        <dbReference type="ARBA" id="ARBA00022490"/>
    </source>
</evidence>
<sequence length="250" mass="27659">MSGHSKWSTIKRKKAAQDAKKGKIFSKLIREITIASKLGGGDEESNPRLRMAVQSAKEANMPKENIERAIKRGTGELPGVEYEELTLEAYGPCGVAILIDALTDNRNRTVGEIRYILDKFGGRLAESGSTIWNFERKGLVVVEGEGVDIDELLDTVIEAGADDVLRENDLIEIYSNVEVLNDVIEAVDRGGYSRKLAEISMVPKTTVRLEGKDAEKLLNLLNNLEDQDDVQKVWTNFDIPDEIITALAEA</sequence>
<dbReference type="Gene3D" id="1.10.10.200">
    <property type="match status" value="1"/>
</dbReference>
<dbReference type="NCBIfam" id="NF001030">
    <property type="entry name" value="PRK00110.1"/>
    <property type="match status" value="1"/>
</dbReference>
<dbReference type="FunFam" id="1.10.10.200:FF:000002">
    <property type="entry name" value="Probable transcriptional regulatory protein CLM62_37755"/>
    <property type="match status" value="1"/>
</dbReference>
<evidence type="ECO:0000256" key="3">
    <source>
        <dbReference type="ARBA" id="ARBA00023015"/>
    </source>
</evidence>
<gene>
    <name evidence="10" type="ORF">B6D57_05065</name>
</gene>
<comment type="caution">
    <text evidence="10">The sequence shown here is derived from an EMBL/GenBank/DDBJ whole genome shotgun (WGS) entry which is preliminary data.</text>
</comment>
<feature type="region of interest" description="Disordered" evidence="7">
    <location>
        <begin position="1"/>
        <end position="20"/>
    </location>
</feature>
<feature type="domain" description="TACO1/YebC-like N-terminal" evidence="9">
    <location>
        <begin position="5"/>
        <end position="76"/>
    </location>
</feature>
<proteinExistence type="inferred from homology"/>
<dbReference type="InterPro" id="IPR049083">
    <property type="entry name" value="TACO1_YebC_N"/>
</dbReference>
<keyword evidence="2 6" id="KW-0963">Cytoplasm</keyword>
<name>A0A1W9RZU5_9BACT</name>
<evidence type="ECO:0000313" key="11">
    <source>
        <dbReference type="Proteomes" id="UP000192611"/>
    </source>
</evidence>
<evidence type="ECO:0000259" key="8">
    <source>
        <dbReference type="Pfam" id="PF01709"/>
    </source>
</evidence>
<keyword evidence="5 6" id="KW-0804">Transcription</keyword>
<dbReference type="NCBIfam" id="NF009044">
    <property type="entry name" value="PRK12378.1"/>
    <property type="match status" value="1"/>
</dbReference>
<organism evidence="10 11">
    <name type="scientific">Candidatus Coatesbacteria bacterium 4484_99</name>
    <dbReference type="NCBI Taxonomy" id="1970774"/>
    <lineage>
        <taxon>Bacteria</taxon>
        <taxon>Candidatus Coatesiibacteriota</taxon>
    </lineage>
</organism>
<dbReference type="HAMAP" id="MF_00693">
    <property type="entry name" value="Transcrip_reg_TACO1"/>
    <property type="match status" value="1"/>
</dbReference>
<dbReference type="PANTHER" id="PTHR12532:SF6">
    <property type="entry name" value="TRANSCRIPTIONAL REGULATORY PROTEIN YEBC-RELATED"/>
    <property type="match status" value="1"/>
</dbReference>
<evidence type="ECO:0000256" key="5">
    <source>
        <dbReference type="ARBA" id="ARBA00023163"/>
    </source>
</evidence>
<protein>
    <recommendedName>
        <fullName evidence="6">Probable transcriptional regulatory protein B6D57_05065</fullName>
    </recommendedName>
</protein>
<dbReference type="Proteomes" id="UP000192611">
    <property type="component" value="Unassembled WGS sequence"/>
</dbReference>
<keyword evidence="3 6" id="KW-0805">Transcription regulation</keyword>
<reference evidence="11" key="1">
    <citation type="submission" date="2017-03" db="EMBL/GenBank/DDBJ databases">
        <title>Novel pathways for hydrocarbon cycling and metabolic interdependencies in hydrothermal sediment communities.</title>
        <authorList>
            <person name="Dombrowski N."/>
            <person name="Seitz K."/>
            <person name="Teske A."/>
            <person name="Baker B."/>
        </authorList>
    </citation>
    <scope>NUCLEOTIDE SEQUENCE [LARGE SCALE GENOMIC DNA]</scope>
</reference>
<dbReference type="GO" id="GO:0003677">
    <property type="term" value="F:DNA binding"/>
    <property type="evidence" value="ECO:0007669"/>
    <property type="project" value="UniProtKB-UniRule"/>
</dbReference>
<dbReference type="InterPro" id="IPR002876">
    <property type="entry name" value="Transcrip_reg_TACO1-like"/>
</dbReference>
<comment type="subcellular location">
    <subcellularLocation>
        <location evidence="6">Cytoplasm</location>
    </subcellularLocation>
</comment>
<evidence type="ECO:0000256" key="7">
    <source>
        <dbReference type="SAM" id="MobiDB-lite"/>
    </source>
</evidence>
<dbReference type="InterPro" id="IPR017856">
    <property type="entry name" value="Integrase-like_N"/>
</dbReference>
<evidence type="ECO:0000256" key="1">
    <source>
        <dbReference type="ARBA" id="ARBA00008724"/>
    </source>
</evidence>
<evidence type="ECO:0000256" key="6">
    <source>
        <dbReference type="HAMAP-Rule" id="MF_00693"/>
    </source>
</evidence>
<dbReference type="NCBIfam" id="TIGR01033">
    <property type="entry name" value="YebC/PmpR family DNA-binding transcriptional regulator"/>
    <property type="match status" value="1"/>
</dbReference>
<dbReference type="GO" id="GO:0006355">
    <property type="term" value="P:regulation of DNA-templated transcription"/>
    <property type="evidence" value="ECO:0007669"/>
    <property type="project" value="UniProtKB-UniRule"/>
</dbReference>
<dbReference type="Pfam" id="PF20772">
    <property type="entry name" value="TACO1_YebC_N"/>
    <property type="match status" value="1"/>
</dbReference>
<keyword evidence="4 6" id="KW-0238">DNA-binding</keyword>
<comment type="similarity">
    <text evidence="1 6">Belongs to the TACO1 family.</text>
</comment>